<proteinExistence type="inferred from homology"/>
<evidence type="ECO:0000313" key="11">
    <source>
        <dbReference type="EnsemblMetazoa" id="GBRI037545-PA"/>
    </source>
</evidence>
<keyword evidence="5 9" id="KW-1133">Transmembrane helix</keyword>
<evidence type="ECO:0000259" key="10">
    <source>
        <dbReference type="PROSITE" id="PS50869"/>
    </source>
</evidence>
<evidence type="ECO:0000256" key="7">
    <source>
        <dbReference type="ARBA" id="ARBA00023157"/>
    </source>
</evidence>
<keyword evidence="12" id="KW-1185">Reference proteome</keyword>
<dbReference type="GO" id="GO:0070062">
    <property type="term" value="C:extracellular exosome"/>
    <property type="evidence" value="ECO:0007669"/>
    <property type="project" value="TreeGrafter"/>
</dbReference>
<keyword evidence="6 9" id="KW-0472">Membrane</keyword>
<reference evidence="11" key="2">
    <citation type="submission" date="2020-05" db="UniProtKB">
        <authorList>
            <consortium name="EnsemblMetazoa"/>
        </authorList>
    </citation>
    <scope>IDENTIFICATION</scope>
    <source>
        <strain evidence="11">IAEA</strain>
    </source>
</reference>
<keyword evidence="9" id="KW-1003">Cell membrane</keyword>
<sequence length="301" mass="34541">MVIPNKTGPEEISEKFILPCPGRYREEPNQCLTNLLEHQTSYNSYEPDIESLAFNPPQFFYMKKILIFIVSITLMFAGSLAGYAAYRMRIATNSRSLWVIPYETLGVQPHSEGFNGLQKTTKNNVSMPDDSLVFHEETEMDLSDDETYASVDVPDIKDVRPARFIHDFTGNQTAIYDAISNRCFVMPLDRGTILPPKSFIDFMNKMDNGYYNVNTERIKRTMRVAMPPFSPPIAISERIIEQCRDKNIYILEEYKSGLQKREVNMESSTTYAEYLGKGIVEYNVVNMADIDKCEGQHLKLN</sequence>
<dbReference type="GO" id="GO:0005794">
    <property type="term" value="C:Golgi apparatus"/>
    <property type="evidence" value="ECO:0007669"/>
    <property type="project" value="TreeGrafter"/>
</dbReference>
<dbReference type="Proteomes" id="UP000091820">
    <property type="component" value="Unassembled WGS sequence"/>
</dbReference>
<evidence type="ECO:0000313" key="12">
    <source>
        <dbReference type="Proteomes" id="UP000091820"/>
    </source>
</evidence>
<evidence type="ECO:0000256" key="8">
    <source>
        <dbReference type="ARBA" id="ARBA00023180"/>
    </source>
</evidence>
<keyword evidence="8" id="KW-0325">Glycoprotein</keyword>
<evidence type="ECO:0000256" key="6">
    <source>
        <dbReference type="ARBA" id="ARBA00023136"/>
    </source>
</evidence>
<dbReference type="PANTHER" id="PTHR10962:SF1">
    <property type="entry name" value="INTEGRAL MEMBRANE PROTEIN 2"/>
    <property type="match status" value="1"/>
</dbReference>
<dbReference type="Pfam" id="PF04089">
    <property type="entry name" value="BRICHOS"/>
    <property type="match status" value="1"/>
</dbReference>
<protein>
    <recommendedName>
        <fullName evidence="9">Integral membrane protein 2</fullName>
    </recommendedName>
</protein>
<evidence type="ECO:0000256" key="5">
    <source>
        <dbReference type="ARBA" id="ARBA00022989"/>
    </source>
</evidence>
<accession>A0A1A9WYR4</accession>
<dbReference type="EnsemblMetazoa" id="GBRI037545-RA">
    <property type="protein sequence ID" value="GBRI037545-PA"/>
    <property type="gene ID" value="GBRI037545"/>
</dbReference>
<name>A0A1A9WYR4_9MUSC</name>
<evidence type="ECO:0000256" key="3">
    <source>
        <dbReference type="ARBA" id="ARBA00022692"/>
    </source>
</evidence>
<evidence type="ECO:0000256" key="9">
    <source>
        <dbReference type="RuleBase" id="RU367061"/>
    </source>
</evidence>
<dbReference type="GO" id="GO:0005886">
    <property type="term" value="C:plasma membrane"/>
    <property type="evidence" value="ECO:0007669"/>
    <property type="project" value="UniProtKB-UniRule"/>
</dbReference>
<dbReference type="GO" id="GO:0042985">
    <property type="term" value="P:negative regulation of amyloid precursor protein biosynthetic process"/>
    <property type="evidence" value="ECO:0007669"/>
    <property type="project" value="TreeGrafter"/>
</dbReference>
<dbReference type="PANTHER" id="PTHR10962">
    <property type="entry name" value="INTEGRAL TRANSMEMBRANE PROTEIN 2"/>
    <property type="match status" value="1"/>
</dbReference>
<keyword evidence="3 9" id="KW-0812">Transmembrane</keyword>
<feature type="transmembrane region" description="Helical" evidence="9">
    <location>
        <begin position="65"/>
        <end position="86"/>
    </location>
</feature>
<dbReference type="InterPro" id="IPR007084">
    <property type="entry name" value="BRICHOS_dom"/>
</dbReference>
<organism evidence="11 12">
    <name type="scientific">Glossina brevipalpis</name>
    <dbReference type="NCBI Taxonomy" id="37001"/>
    <lineage>
        <taxon>Eukaryota</taxon>
        <taxon>Metazoa</taxon>
        <taxon>Ecdysozoa</taxon>
        <taxon>Arthropoda</taxon>
        <taxon>Hexapoda</taxon>
        <taxon>Insecta</taxon>
        <taxon>Pterygota</taxon>
        <taxon>Neoptera</taxon>
        <taxon>Endopterygota</taxon>
        <taxon>Diptera</taxon>
        <taxon>Brachycera</taxon>
        <taxon>Muscomorpha</taxon>
        <taxon>Hippoboscoidea</taxon>
        <taxon>Glossinidae</taxon>
        <taxon>Glossina</taxon>
    </lineage>
</organism>
<dbReference type="SMART" id="SM01039">
    <property type="entry name" value="BRICHOS"/>
    <property type="match status" value="1"/>
</dbReference>
<dbReference type="VEuPathDB" id="VectorBase:GBRI037545"/>
<feature type="domain" description="BRICHOS" evidence="10">
    <location>
        <begin position="156"/>
        <end position="251"/>
    </location>
</feature>
<comment type="similarity">
    <text evidence="2 9">Belongs to the ITM2 family.</text>
</comment>
<evidence type="ECO:0000256" key="4">
    <source>
        <dbReference type="ARBA" id="ARBA00022968"/>
    </source>
</evidence>
<comment type="subcellular location">
    <subcellularLocation>
        <location evidence="1 9">Membrane</location>
        <topology evidence="1 9">Single-pass type II membrane protein</topology>
    </subcellularLocation>
</comment>
<dbReference type="AlphaFoldDB" id="A0A1A9WYR4"/>
<evidence type="ECO:0000256" key="1">
    <source>
        <dbReference type="ARBA" id="ARBA00004606"/>
    </source>
</evidence>
<evidence type="ECO:0000256" key="2">
    <source>
        <dbReference type="ARBA" id="ARBA00006794"/>
    </source>
</evidence>
<reference evidence="12" key="1">
    <citation type="submission" date="2014-03" db="EMBL/GenBank/DDBJ databases">
        <authorList>
            <person name="Aksoy S."/>
            <person name="Warren W."/>
            <person name="Wilson R.K."/>
        </authorList>
    </citation>
    <scope>NUCLEOTIDE SEQUENCE [LARGE SCALE GENOMIC DNA]</scope>
    <source>
        <strain evidence="12">IAEA</strain>
    </source>
</reference>
<dbReference type="PROSITE" id="PS50869">
    <property type="entry name" value="BRICHOS"/>
    <property type="match status" value="1"/>
</dbReference>
<dbReference type="GO" id="GO:0001540">
    <property type="term" value="F:amyloid-beta binding"/>
    <property type="evidence" value="ECO:0007669"/>
    <property type="project" value="TreeGrafter"/>
</dbReference>
<dbReference type="InterPro" id="IPR040145">
    <property type="entry name" value="ITM2"/>
</dbReference>
<keyword evidence="4 9" id="KW-0735">Signal-anchor</keyword>
<keyword evidence="7" id="KW-1015">Disulfide bond</keyword>